<dbReference type="Proteomes" id="UP001189122">
    <property type="component" value="Unassembled WGS sequence"/>
</dbReference>
<reference evidence="1 2" key="1">
    <citation type="submission" date="2019-12" db="EMBL/GenBank/DDBJ databases">
        <authorList>
            <person name="Scholz U."/>
            <person name="Mascher M."/>
            <person name="Fiebig A."/>
        </authorList>
    </citation>
    <scope>NUCLEOTIDE SEQUENCE</scope>
</reference>
<evidence type="ECO:0000313" key="2">
    <source>
        <dbReference type="Proteomes" id="UP001189122"/>
    </source>
</evidence>
<protein>
    <submittedName>
        <fullName evidence="1">Uncharacterized protein</fullName>
    </submittedName>
</protein>
<accession>A0A7I8JEV3</accession>
<gene>
    <name evidence="1" type="ORF">SI7747_11015043</name>
</gene>
<name>A0A7I8JEV3_SPIIN</name>
<keyword evidence="2" id="KW-1185">Reference proteome</keyword>
<organism evidence="1">
    <name type="scientific">Spirodela intermedia</name>
    <name type="common">Intermediate duckweed</name>
    <dbReference type="NCBI Taxonomy" id="51605"/>
    <lineage>
        <taxon>Eukaryota</taxon>
        <taxon>Viridiplantae</taxon>
        <taxon>Streptophyta</taxon>
        <taxon>Embryophyta</taxon>
        <taxon>Tracheophyta</taxon>
        <taxon>Spermatophyta</taxon>
        <taxon>Magnoliopsida</taxon>
        <taxon>Liliopsida</taxon>
        <taxon>Araceae</taxon>
        <taxon>Lemnoideae</taxon>
        <taxon>Spirodela</taxon>
    </lineage>
</organism>
<proteinExistence type="predicted"/>
<dbReference type="EMBL" id="LR743598">
    <property type="protein sequence ID" value="CAA2629405.1"/>
    <property type="molecule type" value="Genomic_DNA"/>
</dbReference>
<evidence type="ECO:0000313" key="1">
    <source>
        <dbReference type="EMBL" id="CAA2629405.1"/>
    </source>
</evidence>
<dbReference type="EMBL" id="CACRZD030000011">
    <property type="protein sequence ID" value="CAA6668649.1"/>
    <property type="molecule type" value="Genomic_DNA"/>
</dbReference>
<dbReference type="AlphaFoldDB" id="A0A7I8JEV3"/>
<sequence length="37" mass="4349">MELIRYPSHMGSWKSRNSEQLEKDILRVMGRGRNGES</sequence>